<evidence type="ECO:0000313" key="2">
    <source>
        <dbReference type="Proteomes" id="UP000008311"/>
    </source>
</evidence>
<proteinExistence type="predicted"/>
<dbReference type="InParanoid" id="B9RCH6"/>
<keyword evidence="2" id="KW-1185">Reference proteome</keyword>
<organism evidence="1 2">
    <name type="scientific">Ricinus communis</name>
    <name type="common">Castor bean</name>
    <dbReference type="NCBI Taxonomy" id="3988"/>
    <lineage>
        <taxon>Eukaryota</taxon>
        <taxon>Viridiplantae</taxon>
        <taxon>Streptophyta</taxon>
        <taxon>Embryophyta</taxon>
        <taxon>Tracheophyta</taxon>
        <taxon>Spermatophyta</taxon>
        <taxon>Magnoliopsida</taxon>
        <taxon>eudicotyledons</taxon>
        <taxon>Gunneridae</taxon>
        <taxon>Pentapetalae</taxon>
        <taxon>rosids</taxon>
        <taxon>fabids</taxon>
        <taxon>Malpighiales</taxon>
        <taxon>Euphorbiaceae</taxon>
        <taxon>Acalyphoideae</taxon>
        <taxon>Acalypheae</taxon>
        <taxon>Ricinus</taxon>
    </lineage>
</organism>
<evidence type="ECO:0000313" key="1">
    <source>
        <dbReference type="EMBL" id="EEF51247.1"/>
    </source>
</evidence>
<accession>B9RCH6</accession>
<dbReference type="Proteomes" id="UP000008311">
    <property type="component" value="Unassembled WGS sequence"/>
</dbReference>
<dbReference type="AlphaFoldDB" id="B9RCH6"/>
<reference evidence="2" key="1">
    <citation type="journal article" date="2010" name="Nat. Biotechnol.">
        <title>Draft genome sequence of the oilseed species Ricinus communis.</title>
        <authorList>
            <person name="Chan A.P."/>
            <person name="Crabtree J."/>
            <person name="Zhao Q."/>
            <person name="Lorenzi H."/>
            <person name="Orvis J."/>
            <person name="Puiu D."/>
            <person name="Melake-Berhan A."/>
            <person name="Jones K.M."/>
            <person name="Redman J."/>
            <person name="Chen G."/>
            <person name="Cahoon E.B."/>
            <person name="Gedil M."/>
            <person name="Stanke M."/>
            <person name="Haas B.J."/>
            <person name="Wortman J.R."/>
            <person name="Fraser-Liggett C.M."/>
            <person name="Ravel J."/>
            <person name="Rabinowicz P.D."/>
        </authorList>
    </citation>
    <scope>NUCLEOTIDE SEQUENCE [LARGE SCALE GENOMIC DNA]</scope>
    <source>
        <strain evidence="2">cv. Hale</strain>
    </source>
</reference>
<protein>
    <submittedName>
        <fullName evidence="1">Uncharacterized protein</fullName>
    </submittedName>
</protein>
<sequence length="53" mass="6034">MAVAMPLFLYGKCLFKASFSFIFHEHVARHFRLHELLPGQEEACVAGLAKSRK</sequence>
<dbReference type="EMBL" id="EQ973774">
    <property type="protein sequence ID" value="EEF51247.1"/>
    <property type="molecule type" value="Genomic_DNA"/>
</dbReference>
<gene>
    <name evidence="1" type="ORF">RCOM_1688680</name>
</gene>
<name>B9RCH6_RICCO</name>